<keyword evidence="3" id="KW-0378">Hydrolase</keyword>
<sequence length="240" mass="25760">MSVTSSLTTPMRLLLLLLAFFACSCSKQQDPTPPQAAGPLPASNYLALGDSYTIGEGAAPAERWPVQLAALARQQGLNLQEPAIIARTGWTTGELLEAIANAQLTRTYDLVSLQIGVNNQYRGQSLATFRREFEQLLQTSQALAGNRAGRVLVLSIPDWGQSAFAADQDRARIGAEIDEFNAAARQACQARGMAFVDITPLTRAAAGDNTQFVRDGLHYSGLQMGQWARQALPAAASALR</sequence>
<dbReference type="SUPFAM" id="SSF52266">
    <property type="entry name" value="SGNH hydrolase"/>
    <property type="match status" value="1"/>
</dbReference>
<dbReference type="InterPro" id="IPR036514">
    <property type="entry name" value="SGNH_hydro_sf"/>
</dbReference>
<dbReference type="Proteomes" id="UP001501153">
    <property type="component" value="Unassembled WGS sequence"/>
</dbReference>
<protein>
    <submittedName>
        <fullName evidence="3">SGNH/GDSL hydrolase family protein</fullName>
    </submittedName>
</protein>
<dbReference type="InterPro" id="IPR013830">
    <property type="entry name" value="SGNH_hydro"/>
</dbReference>
<feature type="chain" id="PRO_5046104475" evidence="1">
    <location>
        <begin position="29"/>
        <end position="240"/>
    </location>
</feature>
<accession>A0ABP8IIL1</accession>
<dbReference type="Gene3D" id="3.40.50.1110">
    <property type="entry name" value="SGNH hydrolase"/>
    <property type="match status" value="1"/>
</dbReference>
<evidence type="ECO:0000259" key="2">
    <source>
        <dbReference type="Pfam" id="PF13472"/>
    </source>
</evidence>
<feature type="domain" description="SGNH hydrolase-type esterase" evidence="2">
    <location>
        <begin position="47"/>
        <end position="220"/>
    </location>
</feature>
<reference evidence="4" key="1">
    <citation type="journal article" date="2019" name="Int. J. Syst. Evol. Microbiol.">
        <title>The Global Catalogue of Microorganisms (GCM) 10K type strain sequencing project: providing services to taxonomists for standard genome sequencing and annotation.</title>
        <authorList>
            <consortium name="The Broad Institute Genomics Platform"/>
            <consortium name="The Broad Institute Genome Sequencing Center for Infectious Disease"/>
            <person name="Wu L."/>
            <person name="Ma J."/>
        </authorList>
    </citation>
    <scope>NUCLEOTIDE SEQUENCE [LARGE SCALE GENOMIC DNA]</scope>
    <source>
        <strain evidence="4">JCM 17923</strain>
    </source>
</reference>
<keyword evidence="4" id="KW-1185">Reference proteome</keyword>
<dbReference type="EMBL" id="BAABGZ010000028">
    <property type="protein sequence ID" value="GAA4359170.1"/>
    <property type="molecule type" value="Genomic_DNA"/>
</dbReference>
<gene>
    <name evidence="3" type="ORF">GCM10023185_25530</name>
</gene>
<evidence type="ECO:0000256" key="1">
    <source>
        <dbReference type="SAM" id="SignalP"/>
    </source>
</evidence>
<comment type="caution">
    <text evidence="3">The sequence shown here is derived from an EMBL/GenBank/DDBJ whole genome shotgun (WGS) entry which is preliminary data.</text>
</comment>
<evidence type="ECO:0000313" key="4">
    <source>
        <dbReference type="Proteomes" id="UP001501153"/>
    </source>
</evidence>
<evidence type="ECO:0000313" key="3">
    <source>
        <dbReference type="EMBL" id="GAA4359170.1"/>
    </source>
</evidence>
<proteinExistence type="predicted"/>
<dbReference type="Pfam" id="PF13472">
    <property type="entry name" value="Lipase_GDSL_2"/>
    <property type="match status" value="1"/>
</dbReference>
<feature type="signal peptide" evidence="1">
    <location>
        <begin position="1"/>
        <end position="28"/>
    </location>
</feature>
<keyword evidence="1" id="KW-0732">Signal</keyword>
<organism evidence="3 4">
    <name type="scientific">Hymenobacter saemangeumensis</name>
    <dbReference type="NCBI Taxonomy" id="1084522"/>
    <lineage>
        <taxon>Bacteria</taxon>
        <taxon>Pseudomonadati</taxon>
        <taxon>Bacteroidota</taxon>
        <taxon>Cytophagia</taxon>
        <taxon>Cytophagales</taxon>
        <taxon>Hymenobacteraceae</taxon>
        <taxon>Hymenobacter</taxon>
    </lineage>
</organism>
<name>A0ABP8IIL1_9BACT</name>
<dbReference type="GO" id="GO:0016787">
    <property type="term" value="F:hydrolase activity"/>
    <property type="evidence" value="ECO:0007669"/>
    <property type="project" value="UniProtKB-KW"/>
</dbReference>